<protein>
    <submittedName>
        <fullName evidence="1">Capsid protein</fullName>
    </submittedName>
</protein>
<sequence>MKRTFRNKKHSKRYRRKKLRFARRNRIARPISNTGNYKIKMKIQSVFPITVDASGYAGATFYWVWMGATGAGVNNGFKLVDTTQHQRLATEYRQFRIHSMSMQYIVSQQQVSVSVVTGAQVLASYQKLEIATDFTNETPTDLAAAVLETYPDYQMICPARNYHKYVRVKKYIAGSCMMQWATCNGSFPYGDTTSAPKANTLVRLVSTYPIGSVVGYTRAIWYVSYRDRII</sequence>
<name>A0A9E9C042_9VIRU</name>
<evidence type="ECO:0000313" key="1">
    <source>
        <dbReference type="EMBL" id="WAK78023.1"/>
    </source>
</evidence>
<dbReference type="EMBL" id="OM419057">
    <property type="protein sequence ID" value="WAK78023.1"/>
    <property type="molecule type" value="Genomic_DNA"/>
</dbReference>
<proteinExistence type="predicted"/>
<dbReference type="Proteomes" id="UP001258311">
    <property type="component" value="Segment"/>
</dbReference>
<reference evidence="1" key="1">
    <citation type="submission" date="2021-12" db="EMBL/GenBank/DDBJ databases">
        <title>Lineage-specific microbe-virus interactions reveal viral roles in promoting carbon loss from peatlands along a natural permafrost thaw gradient.</title>
        <authorList>
            <person name="Trubl G."/>
            <person name="Roux S."/>
            <person name="Borton M.A."/>
            <person name="Varsani A."/>
            <person name="Li Y.-F."/>
            <person name="Sun C."/>
            <person name="Shaffer M."/>
            <person name="Jang H.B."/>
            <person name="Woodcroft B.J."/>
            <person name="Tyson G.W."/>
            <person name="Wrighton K."/>
            <person name="Saleska S."/>
            <person name="Eloe-Fadrosh E.A."/>
            <person name="Sullivan M.B."/>
            <person name="Rich V.I."/>
        </authorList>
    </citation>
    <scope>NUCLEOTIDE SEQUENCE</scope>
</reference>
<accession>A0A9E9C042</accession>
<organism evidence="1">
    <name type="scientific">Miresoil virus 475</name>
    <dbReference type="NCBI Taxonomy" id="2911466"/>
    <lineage>
        <taxon>Viruses</taxon>
        <taxon>Miresoil_virus_gcode6_group</taxon>
    </lineage>
</organism>